<reference evidence="2 3" key="1">
    <citation type="journal article" date="2022" name="Nat. Genet.">
        <title>Improved pea reference genome and pan-genome highlight genomic features and evolutionary characteristics.</title>
        <authorList>
            <person name="Yang T."/>
            <person name="Liu R."/>
            <person name="Luo Y."/>
            <person name="Hu S."/>
            <person name="Wang D."/>
            <person name="Wang C."/>
            <person name="Pandey M.K."/>
            <person name="Ge S."/>
            <person name="Xu Q."/>
            <person name="Li N."/>
            <person name="Li G."/>
            <person name="Huang Y."/>
            <person name="Saxena R.K."/>
            <person name="Ji Y."/>
            <person name="Li M."/>
            <person name="Yan X."/>
            <person name="He Y."/>
            <person name="Liu Y."/>
            <person name="Wang X."/>
            <person name="Xiang C."/>
            <person name="Varshney R.K."/>
            <person name="Ding H."/>
            <person name="Gao S."/>
            <person name="Zong X."/>
        </authorList>
    </citation>
    <scope>NUCLEOTIDE SEQUENCE [LARGE SCALE GENOMIC DNA]</scope>
    <source>
        <strain evidence="2 3">cv. Zhongwan 6</strain>
    </source>
</reference>
<dbReference type="AlphaFoldDB" id="A0A9D4YDQ8"/>
<dbReference type="PANTHER" id="PTHR37393">
    <property type="entry name" value="AT-RICH INTERACTIVE DOMAIN-CONTAINING PROTEIN 1A-LIKE"/>
    <property type="match status" value="1"/>
</dbReference>
<evidence type="ECO:0000256" key="1">
    <source>
        <dbReference type="SAM" id="MobiDB-lite"/>
    </source>
</evidence>
<gene>
    <name evidence="2" type="ORF">KIW84_023270</name>
</gene>
<evidence type="ECO:0000313" key="2">
    <source>
        <dbReference type="EMBL" id="KAI5437082.1"/>
    </source>
</evidence>
<feature type="compositionally biased region" description="Polar residues" evidence="1">
    <location>
        <begin position="13"/>
        <end position="29"/>
    </location>
</feature>
<organism evidence="2 3">
    <name type="scientific">Pisum sativum</name>
    <name type="common">Garden pea</name>
    <name type="synonym">Lathyrus oleraceus</name>
    <dbReference type="NCBI Taxonomy" id="3888"/>
    <lineage>
        <taxon>Eukaryota</taxon>
        <taxon>Viridiplantae</taxon>
        <taxon>Streptophyta</taxon>
        <taxon>Embryophyta</taxon>
        <taxon>Tracheophyta</taxon>
        <taxon>Spermatophyta</taxon>
        <taxon>Magnoliopsida</taxon>
        <taxon>eudicotyledons</taxon>
        <taxon>Gunneridae</taxon>
        <taxon>Pentapetalae</taxon>
        <taxon>rosids</taxon>
        <taxon>fabids</taxon>
        <taxon>Fabales</taxon>
        <taxon>Fabaceae</taxon>
        <taxon>Papilionoideae</taxon>
        <taxon>50 kb inversion clade</taxon>
        <taxon>NPAAA clade</taxon>
        <taxon>Hologalegina</taxon>
        <taxon>IRL clade</taxon>
        <taxon>Fabeae</taxon>
        <taxon>Lathyrus</taxon>
    </lineage>
</organism>
<name>A0A9D4YDQ8_PEA</name>
<evidence type="ECO:0000313" key="3">
    <source>
        <dbReference type="Proteomes" id="UP001058974"/>
    </source>
</evidence>
<comment type="caution">
    <text evidence="2">The sequence shown here is derived from an EMBL/GenBank/DDBJ whole genome shotgun (WGS) entry which is preliminary data.</text>
</comment>
<dbReference type="PANTHER" id="PTHR37393:SF1">
    <property type="entry name" value="AT-RICH INTERACTIVE DOMAIN-CONTAINING PROTEIN 1A-LIKE"/>
    <property type="match status" value="1"/>
</dbReference>
<dbReference type="EMBL" id="JAMSHJ010000002">
    <property type="protein sequence ID" value="KAI5437082.1"/>
    <property type="molecule type" value="Genomic_DNA"/>
</dbReference>
<feature type="compositionally biased region" description="Basic and acidic residues" evidence="1">
    <location>
        <begin position="96"/>
        <end position="107"/>
    </location>
</feature>
<sequence length="196" mass="21389">MHNEPATMPKLNSKWSHPTGPNQRLSAANSSALLRNHGAAPALHSGQALNSMDNFQPTMFKQPTGFGVQDERFKSFQIPSQRNIDRREFEDDLKKFPRHPLDAEPDSKYGNYSLGPHEAGKRPVGFHDDAIKKPNSNLHSGHLGPGPGYGIHPMDGMAPRSPGSEYTDMPSCRFGPLSGGLISKSGIDDFEGRTAS</sequence>
<feature type="region of interest" description="Disordered" evidence="1">
    <location>
        <begin position="1"/>
        <end position="29"/>
    </location>
</feature>
<keyword evidence="3" id="KW-1185">Reference proteome</keyword>
<feature type="region of interest" description="Disordered" evidence="1">
    <location>
        <begin position="177"/>
        <end position="196"/>
    </location>
</feature>
<feature type="region of interest" description="Disordered" evidence="1">
    <location>
        <begin position="96"/>
        <end position="172"/>
    </location>
</feature>
<feature type="compositionally biased region" description="Basic and acidic residues" evidence="1">
    <location>
        <begin position="118"/>
        <end position="132"/>
    </location>
</feature>
<proteinExistence type="predicted"/>
<feature type="compositionally biased region" description="Basic and acidic residues" evidence="1">
    <location>
        <begin position="186"/>
        <end position="196"/>
    </location>
</feature>
<dbReference type="Proteomes" id="UP001058974">
    <property type="component" value="Chromosome 2"/>
</dbReference>
<accession>A0A9D4YDQ8</accession>
<protein>
    <submittedName>
        <fullName evidence="2">Uncharacterized protein</fullName>
    </submittedName>
</protein>
<dbReference type="Gramene" id="Psat02G0327000-T1">
    <property type="protein sequence ID" value="KAI5437082.1"/>
    <property type="gene ID" value="KIW84_023270"/>
</dbReference>